<evidence type="ECO:0000313" key="7">
    <source>
        <dbReference type="Proteomes" id="UP000461409"/>
    </source>
</evidence>
<dbReference type="PANTHER" id="PTHR43201:SF5">
    <property type="entry name" value="MEDIUM-CHAIN ACYL-COA LIGASE ACSF2, MITOCHONDRIAL"/>
    <property type="match status" value="1"/>
</dbReference>
<reference evidence="6 7" key="2">
    <citation type="submission" date="2020-02" db="EMBL/GenBank/DDBJ databases">
        <title>Erythrobacter dongmakensis sp. nov., isolated from a tidal mudflat.</title>
        <authorList>
            <person name="Kim I.S."/>
        </authorList>
    </citation>
    <scope>NUCLEOTIDE SEQUENCE [LARGE SCALE GENOMIC DNA]</scope>
    <source>
        <strain evidence="6 7">GH3-10</strain>
    </source>
</reference>
<evidence type="ECO:0000256" key="1">
    <source>
        <dbReference type="ARBA" id="ARBA00006432"/>
    </source>
</evidence>
<dbReference type="PANTHER" id="PTHR43201">
    <property type="entry name" value="ACYL-COA SYNTHETASE"/>
    <property type="match status" value="1"/>
</dbReference>
<evidence type="ECO:0000256" key="2">
    <source>
        <dbReference type="ARBA" id="ARBA00022598"/>
    </source>
</evidence>
<proteinExistence type="inferred from homology"/>
<dbReference type="GO" id="GO:0031956">
    <property type="term" value="F:medium-chain fatty acid-CoA ligase activity"/>
    <property type="evidence" value="ECO:0007669"/>
    <property type="project" value="TreeGrafter"/>
</dbReference>
<dbReference type="InterPro" id="IPR020845">
    <property type="entry name" value="AMP-binding_CS"/>
</dbReference>
<evidence type="ECO:0000313" key="6">
    <source>
        <dbReference type="EMBL" id="MWV29277.1"/>
    </source>
</evidence>
<organism evidence="6 7">
    <name type="scientific">Aurantiacibacter rhizosphaerae</name>
    <dbReference type="NCBI Taxonomy" id="2691582"/>
    <lineage>
        <taxon>Bacteria</taxon>
        <taxon>Pseudomonadati</taxon>
        <taxon>Pseudomonadota</taxon>
        <taxon>Alphaproteobacteria</taxon>
        <taxon>Sphingomonadales</taxon>
        <taxon>Erythrobacteraceae</taxon>
        <taxon>Aurantiacibacter</taxon>
    </lineage>
</organism>
<keyword evidence="2" id="KW-0436">Ligase</keyword>
<feature type="domain" description="AMP-binding enzyme C-terminal" evidence="5">
    <location>
        <begin position="421"/>
        <end position="499"/>
    </location>
</feature>
<gene>
    <name evidence="6" type="ORF">GRF63_15335</name>
</gene>
<keyword evidence="7" id="KW-1185">Reference proteome</keyword>
<name>A0A844XFL9_9SPHN</name>
<feature type="domain" description="AMP-dependent synthetase/ligase" evidence="4">
    <location>
        <begin position="9"/>
        <end position="361"/>
    </location>
</feature>
<dbReference type="Proteomes" id="UP000461409">
    <property type="component" value="Unassembled WGS sequence"/>
</dbReference>
<dbReference type="Pfam" id="PF13193">
    <property type="entry name" value="AMP-binding_C"/>
    <property type="match status" value="1"/>
</dbReference>
<dbReference type="InterPro" id="IPR042099">
    <property type="entry name" value="ANL_N_sf"/>
</dbReference>
<evidence type="ECO:0000259" key="4">
    <source>
        <dbReference type="Pfam" id="PF00501"/>
    </source>
</evidence>
<dbReference type="SUPFAM" id="SSF56801">
    <property type="entry name" value="Acetyl-CoA synthetase-like"/>
    <property type="match status" value="1"/>
</dbReference>
<evidence type="ECO:0000256" key="3">
    <source>
        <dbReference type="SAM" id="MobiDB-lite"/>
    </source>
</evidence>
<comment type="caution">
    <text evidence="6">The sequence shown here is derived from an EMBL/GenBank/DDBJ whole genome shotgun (WGS) entry which is preliminary data.</text>
</comment>
<dbReference type="RefSeq" id="WP_160486949.1">
    <property type="nucleotide sequence ID" value="NZ_WUBR01000004.1"/>
</dbReference>
<comment type="similarity">
    <text evidence="1">Belongs to the ATP-dependent AMP-binding enzyme family.</text>
</comment>
<dbReference type="Gene3D" id="3.40.50.12780">
    <property type="entry name" value="N-terminal domain of ligase-like"/>
    <property type="match status" value="1"/>
</dbReference>
<dbReference type="EMBL" id="WUBR01000004">
    <property type="protein sequence ID" value="MWV29277.1"/>
    <property type="molecule type" value="Genomic_DNA"/>
</dbReference>
<dbReference type="InterPro" id="IPR025110">
    <property type="entry name" value="AMP-bd_C"/>
</dbReference>
<dbReference type="GO" id="GO:0006631">
    <property type="term" value="P:fatty acid metabolic process"/>
    <property type="evidence" value="ECO:0007669"/>
    <property type="project" value="TreeGrafter"/>
</dbReference>
<dbReference type="Gene3D" id="3.30.300.30">
    <property type="match status" value="1"/>
</dbReference>
<protein>
    <submittedName>
        <fullName evidence="6">AMP-binding protein</fullName>
    </submittedName>
</protein>
<dbReference type="InterPro" id="IPR045851">
    <property type="entry name" value="AMP-bd_C_sf"/>
</dbReference>
<dbReference type="InterPro" id="IPR000873">
    <property type="entry name" value="AMP-dep_synth/lig_dom"/>
</dbReference>
<feature type="region of interest" description="Disordered" evidence="3">
    <location>
        <begin position="153"/>
        <end position="173"/>
    </location>
</feature>
<reference evidence="6 7" key="1">
    <citation type="submission" date="2019-12" db="EMBL/GenBank/DDBJ databases">
        <authorList>
            <person name="Lee S.D."/>
        </authorList>
    </citation>
    <scope>NUCLEOTIDE SEQUENCE [LARGE SCALE GENOMIC DNA]</scope>
    <source>
        <strain evidence="6 7">GH3-10</strain>
    </source>
</reference>
<dbReference type="Pfam" id="PF00501">
    <property type="entry name" value="AMP-binding"/>
    <property type="match status" value="1"/>
</dbReference>
<evidence type="ECO:0000259" key="5">
    <source>
        <dbReference type="Pfam" id="PF13193"/>
    </source>
</evidence>
<accession>A0A844XFL9</accession>
<dbReference type="PROSITE" id="PS00455">
    <property type="entry name" value="AMP_BINDING"/>
    <property type="match status" value="1"/>
</dbReference>
<dbReference type="AlphaFoldDB" id="A0A844XFL9"/>
<sequence>MTDYHPATVAQHTPRKRAMVMADLGQATDYRQLVDQSNRLAHAFADAGLREGDTVAFLLENSCAYPELMWAAKNSGMRYVCISTHLTADDAAYIVRDSGARMLVASFGLRDLAGQAAALLDNGPALFMIGGSEPPFRDLDAIARECSAQPLQGQRRRGPSMLYSSGTTGRPKGVRTSIPDAPPHEPPQRFAMLQKQYGLGPDTVFLNPGPFYHAGPNRFMMSVLRAGGTVIGLSRFSPEATLRAIEEHGVTHGFFVPTMFSRMLALPDDIRNAVDTKSLRHAIHAAAPCPVPLKQAMIDWWGPVIDELYAGTEAFGHTFITSAEWLDHVGSVGRPAKGCRLKIVDEDGRTLPQGQAGRIMMTNGLKIAYHGDAAKSAALYDEDGYASLGDIGYLDEDGYLYLTDRESHMIIVGGVNVYPQEIENALLRHPAVEDAAVIGVPDEDLGERIKAVIQLHPHVTRDAAVADEIMEFCRHNLSAYNRPHSIDFGDSLPRSPMGKLLKKQLRERYWSGLDRMI</sequence>